<comment type="caution">
    <text evidence="1">The sequence shown here is derived from an EMBL/GenBank/DDBJ whole genome shotgun (WGS) entry which is preliminary data.</text>
</comment>
<name>A0A6C8GDI1_SALIN</name>
<proteinExistence type="predicted"/>
<gene>
    <name evidence="1" type="ORF">SEENIN0B_03396</name>
</gene>
<reference evidence="1 2" key="1">
    <citation type="submission" date="2011-09" db="EMBL/GenBank/DDBJ databases">
        <authorList>
            <person name="McClelland M."/>
            <person name="Clifton S."/>
            <person name="Porwollik S."/>
            <person name="Cheng P."/>
            <person name="Wollam A."/>
            <person name="Wang C."/>
            <person name="Pepin K."/>
            <person name="Bhonagiri V."/>
            <person name="Fulton R."/>
            <person name="Fulton L.F."/>
            <person name="Delehaunty K."/>
            <person name="Fronick C."/>
            <person name="O'Laughlin M."/>
            <person name="Godfrey J."/>
            <person name="Waligorski J."/>
            <person name="Appelbaum E."/>
            <person name="Farmer C."/>
            <person name="Strong C."/>
            <person name="Tomlinson C."/>
            <person name="Hou S."/>
            <person name="Minx P."/>
            <person name="Warren W."/>
            <person name="Wilson R.K."/>
        </authorList>
    </citation>
    <scope>NUCLEOTIDE SEQUENCE [LARGE SCALE GENOMIC DNA]</scope>
    <source>
        <strain evidence="2">SARB 27</strain>
    </source>
</reference>
<evidence type="ECO:0000313" key="1">
    <source>
        <dbReference type="EMBL" id="EHB43482.1"/>
    </source>
</evidence>
<dbReference type="Proteomes" id="UP000004564">
    <property type="component" value="Chromosome"/>
</dbReference>
<sequence length="49" mass="5493">MSPPSEGCSRDNFHACYFIALQYHVTHISLSPKSDLSVAIFGEYCDFAH</sequence>
<dbReference type="EMBL" id="AFYI01000002">
    <property type="protein sequence ID" value="EHB43482.1"/>
    <property type="molecule type" value="Genomic_DNA"/>
</dbReference>
<dbReference type="AlphaFoldDB" id="A0A6C8GDI1"/>
<protein>
    <submittedName>
        <fullName evidence="1">Uncharacterized protein</fullName>
    </submittedName>
</protein>
<evidence type="ECO:0000313" key="2">
    <source>
        <dbReference type="Proteomes" id="UP000004564"/>
    </source>
</evidence>
<organism evidence="1 2">
    <name type="scientific">Salmonella enterica subsp. enterica serovar Infantis str. SARB27</name>
    <dbReference type="NCBI Taxonomy" id="596155"/>
    <lineage>
        <taxon>Bacteria</taxon>
        <taxon>Pseudomonadati</taxon>
        <taxon>Pseudomonadota</taxon>
        <taxon>Gammaproteobacteria</taxon>
        <taxon>Enterobacterales</taxon>
        <taxon>Enterobacteriaceae</taxon>
        <taxon>Salmonella</taxon>
    </lineage>
</organism>
<accession>A0A6C8GDI1</accession>